<feature type="region of interest" description="Disordered" evidence="1">
    <location>
        <begin position="1"/>
        <end position="95"/>
    </location>
</feature>
<evidence type="ECO:0000313" key="4">
    <source>
        <dbReference type="Proteomes" id="UP001283361"/>
    </source>
</evidence>
<reference evidence="3" key="1">
    <citation type="journal article" date="2023" name="G3 (Bethesda)">
        <title>A reference genome for the long-term kleptoplast-retaining sea slug Elysia crispata morphotype clarki.</title>
        <authorList>
            <person name="Eastman K.E."/>
            <person name="Pendleton A.L."/>
            <person name="Shaikh M.A."/>
            <person name="Suttiyut T."/>
            <person name="Ogas R."/>
            <person name="Tomko P."/>
            <person name="Gavelis G."/>
            <person name="Widhalm J.R."/>
            <person name="Wisecaver J.H."/>
        </authorList>
    </citation>
    <scope>NUCLEOTIDE SEQUENCE</scope>
    <source>
        <strain evidence="3">ECLA1</strain>
    </source>
</reference>
<sequence>MAFNLLANLSRSSPSTSNSSPVDAEEGELDESDIENGGEEEEEGSGDEYRSSNAVTSHRSRSRPRPRPTVQETEIDDTESVGDDGDEESRPTVLGWNDDLKPVEIEMFTERVGPRTENFALNHDSEPIQYFSLFFPDTLIETIAEQTNLYATQKKDLSFKPVTSQDIQTFLYINMMFGIHQVPAYTHYWSLNPLLRVSQVADVMSRNRYQDISKYFHIADNKAMIPKGRDGYDPLFKIRPVLEAVKSASNSLFYPGAALSFDEAMIPFRGRLSFKQYIKGKPNPWGVKVWCVCDSATAFLLDFSFYTGKSDILMPNGLGYHVIWSLGQSYLRKHHHFYFDNFFSSVKLAQDLLDYDTYSCSTIRQNRKNWPADLKGNLDKGQYKMKQIGNLVACWWRDKRAISMLSTNASPEMGTAQRRTKDGPVEKHIPESVLVYNANMGGVDRHDQLRSYYPIGRKSHKWWRCCLWFLLEVAALNAYILYQQMPRPPGAPKPLDHFQFHLQIAKSLMKGSSRKRNYREATAVAGLAVEGTSVEHRRIRLAGRKKQCYMCKQKDVRTASNKRPETVFGYSLCNTHLCDELCFNQFHAKLN</sequence>
<dbReference type="Proteomes" id="UP001283361">
    <property type="component" value="Unassembled WGS sequence"/>
</dbReference>
<accession>A0AAE1DD54</accession>
<dbReference type="PANTHER" id="PTHR46599">
    <property type="entry name" value="PIGGYBAC TRANSPOSABLE ELEMENT-DERIVED PROTEIN 4"/>
    <property type="match status" value="1"/>
</dbReference>
<proteinExistence type="predicted"/>
<dbReference type="PANTHER" id="PTHR46599:SF2">
    <property type="entry name" value="PIGGYBAC TRANSPOSABLE ELEMENT-DERIVED PROTEIN 4-LIKE"/>
    <property type="match status" value="1"/>
</dbReference>
<evidence type="ECO:0000259" key="2">
    <source>
        <dbReference type="Pfam" id="PF13843"/>
    </source>
</evidence>
<evidence type="ECO:0000256" key="1">
    <source>
        <dbReference type="SAM" id="MobiDB-lite"/>
    </source>
</evidence>
<feature type="compositionally biased region" description="Acidic residues" evidence="1">
    <location>
        <begin position="23"/>
        <end position="46"/>
    </location>
</feature>
<feature type="compositionally biased region" description="Low complexity" evidence="1">
    <location>
        <begin position="10"/>
        <end position="20"/>
    </location>
</feature>
<dbReference type="InterPro" id="IPR029526">
    <property type="entry name" value="PGBD"/>
</dbReference>
<gene>
    <name evidence="3" type="ORF">RRG08_023561</name>
</gene>
<organism evidence="3 4">
    <name type="scientific">Elysia crispata</name>
    <name type="common">lettuce slug</name>
    <dbReference type="NCBI Taxonomy" id="231223"/>
    <lineage>
        <taxon>Eukaryota</taxon>
        <taxon>Metazoa</taxon>
        <taxon>Spiralia</taxon>
        <taxon>Lophotrochozoa</taxon>
        <taxon>Mollusca</taxon>
        <taxon>Gastropoda</taxon>
        <taxon>Heterobranchia</taxon>
        <taxon>Euthyneura</taxon>
        <taxon>Panpulmonata</taxon>
        <taxon>Sacoglossa</taxon>
        <taxon>Placobranchoidea</taxon>
        <taxon>Plakobranchidae</taxon>
        <taxon>Elysia</taxon>
    </lineage>
</organism>
<feature type="domain" description="PiggyBac transposable element-derived protein" evidence="2">
    <location>
        <begin position="127"/>
        <end position="479"/>
    </location>
</feature>
<protein>
    <recommendedName>
        <fullName evidence="2">PiggyBac transposable element-derived protein domain-containing protein</fullName>
    </recommendedName>
</protein>
<dbReference type="Pfam" id="PF13843">
    <property type="entry name" value="DDE_Tnp_1_7"/>
    <property type="match status" value="1"/>
</dbReference>
<dbReference type="EMBL" id="JAWDGP010004358">
    <property type="protein sequence ID" value="KAK3765043.1"/>
    <property type="molecule type" value="Genomic_DNA"/>
</dbReference>
<dbReference type="AlphaFoldDB" id="A0AAE1DD54"/>
<evidence type="ECO:0000313" key="3">
    <source>
        <dbReference type="EMBL" id="KAK3765043.1"/>
    </source>
</evidence>
<name>A0AAE1DD54_9GAST</name>
<feature type="compositionally biased region" description="Acidic residues" evidence="1">
    <location>
        <begin position="73"/>
        <end position="87"/>
    </location>
</feature>
<keyword evidence="4" id="KW-1185">Reference proteome</keyword>
<comment type="caution">
    <text evidence="3">The sequence shown here is derived from an EMBL/GenBank/DDBJ whole genome shotgun (WGS) entry which is preliminary data.</text>
</comment>